<name>A0A066X4Q3_COLSU</name>
<proteinExistence type="predicted"/>
<dbReference type="Proteomes" id="UP000027238">
    <property type="component" value="Unassembled WGS sequence"/>
</dbReference>
<comment type="caution">
    <text evidence="2">The sequence shown here is derived from an EMBL/GenBank/DDBJ whole genome shotgun (WGS) entry which is preliminary data.</text>
</comment>
<protein>
    <submittedName>
        <fullName evidence="2">Uncharacterized protein</fullName>
    </submittedName>
</protein>
<dbReference type="OrthoDB" id="10640078at2759"/>
<evidence type="ECO:0000313" key="2">
    <source>
        <dbReference type="EMBL" id="KDN60686.1"/>
    </source>
</evidence>
<gene>
    <name evidence="2" type="ORF">CSUB01_04094</name>
</gene>
<accession>A0A066X4Q3</accession>
<feature type="region of interest" description="Disordered" evidence="1">
    <location>
        <begin position="1"/>
        <end position="30"/>
    </location>
</feature>
<dbReference type="EMBL" id="JMSE01001482">
    <property type="protein sequence ID" value="KDN60686.1"/>
    <property type="molecule type" value="Genomic_DNA"/>
</dbReference>
<dbReference type="HOGENOM" id="CLU_1366182_0_0_1"/>
<evidence type="ECO:0000256" key="1">
    <source>
        <dbReference type="SAM" id="MobiDB-lite"/>
    </source>
</evidence>
<dbReference type="AlphaFoldDB" id="A0A066X4Q3"/>
<reference evidence="3" key="1">
    <citation type="journal article" date="2014" name="Genome Announc.">
        <title>Draft genome sequence of Colletotrichum sublineola, a destructive pathogen of cultivated sorghum.</title>
        <authorList>
            <person name="Baroncelli R."/>
            <person name="Sanz-Martin J.M."/>
            <person name="Rech G.E."/>
            <person name="Sukno S.A."/>
            <person name="Thon M.R."/>
        </authorList>
    </citation>
    <scope>NUCLEOTIDE SEQUENCE [LARGE SCALE GENOMIC DNA]</scope>
    <source>
        <strain evidence="3">TX430BB</strain>
    </source>
</reference>
<keyword evidence="3" id="KW-1185">Reference proteome</keyword>
<sequence>MPPKSAKGPRGRLSKQLPSERRMNNQTKGSKGIVIRAILKRQTQLFTRPAAQAALAMLKAELGLTQTKPKPKPIPTSKSAVEMSRAVPKTDPAINPNPDTDDRRSPTRSSAFVKQLRANTPAKAKKLREDSRCRRQEALAVAAEAASGEEIADDLIDATVRFLPKRAKAKYGKRLSPAARGKISRMFRAEGKRIMSALEL</sequence>
<organism evidence="2 3">
    <name type="scientific">Colletotrichum sublineola</name>
    <name type="common">Sorghum anthracnose fungus</name>
    <dbReference type="NCBI Taxonomy" id="1173701"/>
    <lineage>
        <taxon>Eukaryota</taxon>
        <taxon>Fungi</taxon>
        <taxon>Dikarya</taxon>
        <taxon>Ascomycota</taxon>
        <taxon>Pezizomycotina</taxon>
        <taxon>Sordariomycetes</taxon>
        <taxon>Hypocreomycetidae</taxon>
        <taxon>Glomerellales</taxon>
        <taxon>Glomerellaceae</taxon>
        <taxon>Colletotrichum</taxon>
        <taxon>Colletotrichum graminicola species complex</taxon>
    </lineage>
</organism>
<evidence type="ECO:0000313" key="3">
    <source>
        <dbReference type="Proteomes" id="UP000027238"/>
    </source>
</evidence>
<feature type="region of interest" description="Disordered" evidence="1">
    <location>
        <begin position="66"/>
        <end position="111"/>
    </location>
</feature>